<evidence type="ECO:0000259" key="12">
    <source>
        <dbReference type="Pfam" id="PF00117"/>
    </source>
</evidence>
<dbReference type="CDD" id="cd01748">
    <property type="entry name" value="GATase1_IGP_Synthase"/>
    <property type="match status" value="1"/>
</dbReference>
<comment type="function">
    <text evidence="10">IGPS catalyzes the conversion of PRFAR and glutamine to IGP, AICAR and glutamate. The HisH subunit catalyzes the hydrolysis of glutamine to glutamate and ammonia as part of the synthesis of IGP and AICAR. The resulting ammonia molecule is channeled to the active site of HisF.</text>
</comment>
<accession>A0A1I0M0S3</accession>
<dbReference type="GO" id="GO:0000107">
    <property type="term" value="F:imidazoleglycerol-phosphate synthase activity"/>
    <property type="evidence" value="ECO:0007669"/>
    <property type="project" value="UniProtKB-UniRule"/>
</dbReference>
<keyword evidence="6 10" id="KW-0368">Histidine biosynthesis</keyword>
<comment type="subcellular location">
    <subcellularLocation>
        <location evidence="10">Cytoplasm</location>
    </subcellularLocation>
</comment>
<gene>
    <name evidence="10" type="primary">hisH</name>
    <name evidence="13" type="ORF">SAMN04487850_0166</name>
</gene>
<dbReference type="GO" id="GO:0004359">
    <property type="term" value="F:glutaminase activity"/>
    <property type="evidence" value="ECO:0007669"/>
    <property type="project" value="UniProtKB-EC"/>
</dbReference>
<dbReference type="GO" id="GO:0005737">
    <property type="term" value="C:cytoplasm"/>
    <property type="evidence" value="ECO:0007669"/>
    <property type="project" value="UniProtKB-SubCell"/>
</dbReference>
<evidence type="ECO:0000256" key="11">
    <source>
        <dbReference type="PIRSR" id="PIRSR000495-1"/>
    </source>
</evidence>
<keyword evidence="10" id="KW-0963">Cytoplasm</keyword>
<evidence type="ECO:0000313" key="13">
    <source>
        <dbReference type="EMBL" id="SEV81721.1"/>
    </source>
</evidence>
<keyword evidence="4 10" id="KW-0378">Hydrolase</keyword>
<feature type="active site" evidence="10 11">
    <location>
        <position position="197"/>
    </location>
</feature>
<evidence type="ECO:0000256" key="10">
    <source>
        <dbReference type="HAMAP-Rule" id="MF_00278"/>
    </source>
</evidence>
<dbReference type="EC" id="4.3.2.10" evidence="10"/>
<evidence type="ECO:0000256" key="6">
    <source>
        <dbReference type="ARBA" id="ARBA00023102"/>
    </source>
</evidence>
<keyword evidence="3 10" id="KW-0028">Amino-acid biosynthesis</keyword>
<dbReference type="PANTHER" id="PTHR42701">
    <property type="entry name" value="IMIDAZOLE GLYCEROL PHOSPHATE SYNTHASE SUBUNIT HISH"/>
    <property type="match status" value="1"/>
</dbReference>
<dbReference type="GO" id="GO:0000105">
    <property type="term" value="P:L-histidine biosynthetic process"/>
    <property type="evidence" value="ECO:0007669"/>
    <property type="project" value="UniProtKB-UniRule"/>
</dbReference>
<dbReference type="NCBIfam" id="TIGR01855">
    <property type="entry name" value="IMP_synth_hisH"/>
    <property type="match status" value="1"/>
</dbReference>
<evidence type="ECO:0000313" key="14">
    <source>
        <dbReference type="Proteomes" id="UP000199373"/>
    </source>
</evidence>
<proteinExistence type="inferred from homology"/>
<evidence type="ECO:0000256" key="8">
    <source>
        <dbReference type="ARBA" id="ARBA00047838"/>
    </source>
</evidence>
<evidence type="ECO:0000256" key="7">
    <source>
        <dbReference type="ARBA" id="ARBA00023239"/>
    </source>
</evidence>
<reference evidence="13 14" key="1">
    <citation type="submission" date="2016-10" db="EMBL/GenBank/DDBJ databases">
        <authorList>
            <person name="de Groot N.N."/>
        </authorList>
    </citation>
    <scope>NUCLEOTIDE SEQUENCE [LARGE SCALE GENOMIC DNA]</scope>
    <source>
        <strain evidence="13 14">TC2-24</strain>
    </source>
</reference>
<dbReference type="Proteomes" id="UP000199373">
    <property type="component" value="Unassembled WGS sequence"/>
</dbReference>
<comment type="subunit">
    <text evidence="2 10">Heterodimer of HisH and HisF.</text>
</comment>
<sequence length="218" mass="24921">MQVAIVKYNAGNIYSVVNALRRMGIEPVLTDDAEALKKADRVLFPGQGHAAEAMEYLRARHLDKVIRDLKQPVFGICVGQQLLCKHSEEGDVDCIGIFDAEVKRFKPQKHEEKVPCMGWNCLSLPQAFQEKNDVDPLYKGILSPVSFKEHENAPYVYFVHSYYVPLCHETIAVADYIQPYSASMHKDNFYTCQFHPEKSGVVGERILRNFLEINDERK</sequence>
<keyword evidence="14" id="KW-1185">Reference proteome</keyword>
<dbReference type="PIRSF" id="PIRSF000495">
    <property type="entry name" value="Amidotransf_hisH"/>
    <property type="match status" value="1"/>
</dbReference>
<dbReference type="HAMAP" id="MF_00278">
    <property type="entry name" value="HisH"/>
    <property type="match status" value="1"/>
</dbReference>
<comment type="pathway">
    <text evidence="1 10">Amino-acid biosynthesis; L-histidine biosynthesis; L-histidine from 5-phospho-alpha-D-ribose 1-diphosphate: step 5/9.</text>
</comment>
<keyword evidence="13" id="KW-0808">Transferase</keyword>
<dbReference type="SUPFAM" id="SSF52317">
    <property type="entry name" value="Class I glutamine amidotransferase-like"/>
    <property type="match status" value="1"/>
</dbReference>
<feature type="domain" description="Glutamine amidotransferase" evidence="12">
    <location>
        <begin position="10"/>
        <end position="211"/>
    </location>
</feature>
<protein>
    <recommendedName>
        <fullName evidence="10">Imidazole glycerol phosphate synthase subunit HisH</fullName>
        <ecNumber evidence="10">4.3.2.10</ecNumber>
    </recommendedName>
    <alternativeName>
        <fullName evidence="10">IGP synthase glutaminase subunit</fullName>
        <ecNumber evidence="10">3.5.1.2</ecNumber>
    </alternativeName>
    <alternativeName>
        <fullName evidence="10">IGP synthase subunit HisH</fullName>
    </alternativeName>
    <alternativeName>
        <fullName evidence="10">ImGP synthase subunit HisH</fullName>
        <shortName evidence="10">IGPS subunit HisH</shortName>
    </alternativeName>
</protein>
<dbReference type="InterPro" id="IPR029062">
    <property type="entry name" value="Class_I_gatase-like"/>
</dbReference>
<feature type="active site" evidence="10 11">
    <location>
        <position position="195"/>
    </location>
</feature>
<comment type="catalytic activity">
    <reaction evidence="9 10">
        <text>L-glutamine + H2O = L-glutamate + NH4(+)</text>
        <dbReference type="Rhea" id="RHEA:15889"/>
        <dbReference type="ChEBI" id="CHEBI:15377"/>
        <dbReference type="ChEBI" id="CHEBI:28938"/>
        <dbReference type="ChEBI" id="CHEBI:29985"/>
        <dbReference type="ChEBI" id="CHEBI:58359"/>
        <dbReference type="EC" id="3.5.1.2"/>
    </reaction>
</comment>
<name>A0A1I0M0S3_9BACT</name>
<dbReference type="EC" id="3.5.1.2" evidence="10"/>
<dbReference type="UniPathway" id="UPA00031">
    <property type="reaction ID" value="UER00010"/>
</dbReference>
<organism evidence="13 14">
    <name type="scientific">Prevotella aff. ruminicola Tc2-24</name>
    <dbReference type="NCBI Taxonomy" id="81582"/>
    <lineage>
        <taxon>Bacteria</taxon>
        <taxon>Pseudomonadati</taxon>
        <taxon>Bacteroidota</taxon>
        <taxon>Bacteroidia</taxon>
        <taxon>Bacteroidales</taxon>
        <taxon>Prevotellaceae</taxon>
        <taxon>Prevotella</taxon>
    </lineage>
</organism>
<dbReference type="GO" id="GO:0016829">
    <property type="term" value="F:lyase activity"/>
    <property type="evidence" value="ECO:0007669"/>
    <property type="project" value="UniProtKB-KW"/>
</dbReference>
<evidence type="ECO:0000256" key="3">
    <source>
        <dbReference type="ARBA" id="ARBA00022605"/>
    </source>
</evidence>
<dbReference type="Pfam" id="PF00117">
    <property type="entry name" value="GATase"/>
    <property type="match status" value="1"/>
</dbReference>
<feature type="active site" description="Nucleophile" evidence="10 11">
    <location>
        <position position="77"/>
    </location>
</feature>
<dbReference type="InterPro" id="IPR017926">
    <property type="entry name" value="GATASE"/>
</dbReference>
<dbReference type="Gene3D" id="3.40.50.880">
    <property type="match status" value="1"/>
</dbReference>
<dbReference type="PROSITE" id="PS51273">
    <property type="entry name" value="GATASE_TYPE_1"/>
    <property type="match status" value="1"/>
</dbReference>
<keyword evidence="7 10" id="KW-0456">Lyase</keyword>
<evidence type="ECO:0000256" key="1">
    <source>
        <dbReference type="ARBA" id="ARBA00005091"/>
    </source>
</evidence>
<dbReference type="PANTHER" id="PTHR42701:SF1">
    <property type="entry name" value="IMIDAZOLE GLYCEROL PHOSPHATE SYNTHASE SUBUNIT HISH"/>
    <property type="match status" value="1"/>
</dbReference>
<keyword evidence="5 10" id="KW-0315">Glutamine amidotransferase</keyword>
<dbReference type="RefSeq" id="WP_091914111.1">
    <property type="nucleotide sequence ID" value="NZ_FOIQ01000001.1"/>
</dbReference>
<evidence type="ECO:0000256" key="9">
    <source>
        <dbReference type="ARBA" id="ARBA00049534"/>
    </source>
</evidence>
<dbReference type="EMBL" id="FOIQ01000001">
    <property type="protein sequence ID" value="SEV81721.1"/>
    <property type="molecule type" value="Genomic_DNA"/>
</dbReference>
<dbReference type="AlphaFoldDB" id="A0A1I0M0S3"/>
<evidence type="ECO:0000256" key="4">
    <source>
        <dbReference type="ARBA" id="ARBA00022801"/>
    </source>
</evidence>
<evidence type="ECO:0000256" key="5">
    <source>
        <dbReference type="ARBA" id="ARBA00022962"/>
    </source>
</evidence>
<comment type="catalytic activity">
    <reaction evidence="8 10">
        <text>5-[(5-phospho-1-deoxy-D-ribulos-1-ylimino)methylamino]-1-(5-phospho-beta-D-ribosyl)imidazole-4-carboxamide + L-glutamine = D-erythro-1-(imidazol-4-yl)glycerol 3-phosphate + 5-amino-1-(5-phospho-beta-D-ribosyl)imidazole-4-carboxamide + L-glutamate + H(+)</text>
        <dbReference type="Rhea" id="RHEA:24793"/>
        <dbReference type="ChEBI" id="CHEBI:15378"/>
        <dbReference type="ChEBI" id="CHEBI:29985"/>
        <dbReference type="ChEBI" id="CHEBI:58278"/>
        <dbReference type="ChEBI" id="CHEBI:58359"/>
        <dbReference type="ChEBI" id="CHEBI:58475"/>
        <dbReference type="ChEBI" id="CHEBI:58525"/>
        <dbReference type="EC" id="4.3.2.10"/>
    </reaction>
</comment>
<dbReference type="InterPro" id="IPR010139">
    <property type="entry name" value="Imidazole-glycPsynth_HisH"/>
</dbReference>
<evidence type="ECO:0000256" key="2">
    <source>
        <dbReference type="ARBA" id="ARBA00011152"/>
    </source>
</evidence>